<keyword evidence="1" id="KW-0812">Transmembrane</keyword>
<keyword evidence="1" id="KW-0472">Membrane</keyword>
<sequence length="81" mass="8844">MNQWLGIALVAYLMGAVIEGVATASQLFGLASELSKESHTLPSSKWQVFITIGSVSICAALCWPCRLLHRSIKGWISLRNL</sequence>
<dbReference type="RefSeq" id="WP_280655624.1">
    <property type="nucleotide sequence ID" value="NZ_JANQDH010000098.1"/>
</dbReference>
<evidence type="ECO:0000313" key="3">
    <source>
        <dbReference type="Proteomes" id="UP001159387"/>
    </source>
</evidence>
<dbReference type="EMBL" id="JANQDH010000098">
    <property type="protein sequence ID" value="MDH6061658.1"/>
    <property type="molecule type" value="Genomic_DNA"/>
</dbReference>
<protein>
    <submittedName>
        <fullName evidence="2">Uncharacterized protein</fullName>
    </submittedName>
</protein>
<evidence type="ECO:0000256" key="1">
    <source>
        <dbReference type="SAM" id="Phobius"/>
    </source>
</evidence>
<dbReference type="AlphaFoldDB" id="A0AA43GU14"/>
<organism evidence="2 3">
    <name type="scientific">Chrysosporum bergii ANA360D</name>
    <dbReference type="NCBI Taxonomy" id="617107"/>
    <lineage>
        <taxon>Bacteria</taxon>
        <taxon>Bacillati</taxon>
        <taxon>Cyanobacteriota</taxon>
        <taxon>Cyanophyceae</taxon>
        <taxon>Nostocales</taxon>
        <taxon>Nodulariaceae</taxon>
        <taxon>Chrysosporum</taxon>
    </lineage>
</organism>
<evidence type="ECO:0000313" key="2">
    <source>
        <dbReference type="EMBL" id="MDH6061658.1"/>
    </source>
</evidence>
<name>A0AA43GU14_9CYAN</name>
<feature type="transmembrane region" description="Helical" evidence="1">
    <location>
        <begin position="48"/>
        <end position="69"/>
    </location>
</feature>
<dbReference type="Proteomes" id="UP001159387">
    <property type="component" value="Unassembled WGS sequence"/>
</dbReference>
<comment type="caution">
    <text evidence="2">The sequence shown here is derived from an EMBL/GenBank/DDBJ whole genome shotgun (WGS) entry which is preliminary data.</text>
</comment>
<gene>
    <name evidence="2" type="ORF">NWP17_14660</name>
</gene>
<accession>A0AA43GU14</accession>
<reference evidence="2 3" key="1">
    <citation type="journal article" date="2023" name="J. Phycol.">
        <title>Chrysosporum ovalisporum is synonymous with the true-branching cyanobacterium Umezakia natans (Nostocales/Aphanizomenonaceae).</title>
        <authorList>
            <person name="McGregor G.B."/>
            <person name="Sendall B.C."/>
            <person name="Niiyama Y."/>
            <person name="Tuji A."/>
            <person name="Willis A."/>
        </authorList>
    </citation>
    <scope>NUCLEOTIDE SEQUENCE [LARGE SCALE GENOMIC DNA]</scope>
    <source>
        <strain evidence="2 3">ANA360D</strain>
    </source>
</reference>
<keyword evidence="1" id="KW-1133">Transmembrane helix</keyword>
<proteinExistence type="predicted"/>
<keyword evidence="3" id="KW-1185">Reference proteome</keyword>